<keyword evidence="2" id="KW-1185">Reference proteome</keyword>
<gene>
    <name evidence="1" type="ORF">OCU04_001327</name>
</gene>
<comment type="caution">
    <text evidence="1">The sequence shown here is derived from an EMBL/GenBank/DDBJ whole genome shotgun (WGS) entry which is preliminary data.</text>
</comment>
<name>A0A9X0AXW8_9HELO</name>
<proteinExistence type="predicted"/>
<dbReference type="AlphaFoldDB" id="A0A9X0AXW8"/>
<dbReference type="OrthoDB" id="3447123at2759"/>
<evidence type="ECO:0000313" key="1">
    <source>
        <dbReference type="EMBL" id="KAJ8070971.1"/>
    </source>
</evidence>
<accession>A0A9X0AXW8</accession>
<sequence>MWSLGLNKAASFAWASPRQTLQKQAKDPPFQSDFCVPADTVHSTSIHPQRVFIVDSGHQCYLVEGGTFRQPWLPGCGSAILPVGMRSQNAFDGMRLWGFERTLDYWCASSDKPKNPTFRKPRGVSTKKVSFKGLHGRWTIHEVRPFQKTSGDQEDLSPSSLFLPLDEAVFIQPSSDNTLKSSSLRRCGICGEYYNTANPEAYTPAPNMEGYEIRAEPSSCSTDGCGLVPLEGYTDEAIVRLGPRSSGPLNTFSDFQRCSMKLMGDETNGLGNLPEAVVEPLMEADISSTQERDFKLVGSSPIIPSMNGEGLKSFSWADDSDEDW</sequence>
<protein>
    <submittedName>
        <fullName evidence="1">Uncharacterized protein</fullName>
    </submittedName>
</protein>
<dbReference type="Proteomes" id="UP001152300">
    <property type="component" value="Unassembled WGS sequence"/>
</dbReference>
<organism evidence="1 2">
    <name type="scientific">Sclerotinia nivalis</name>
    <dbReference type="NCBI Taxonomy" id="352851"/>
    <lineage>
        <taxon>Eukaryota</taxon>
        <taxon>Fungi</taxon>
        <taxon>Dikarya</taxon>
        <taxon>Ascomycota</taxon>
        <taxon>Pezizomycotina</taxon>
        <taxon>Leotiomycetes</taxon>
        <taxon>Helotiales</taxon>
        <taxon>Sclerotiniaceae</taxon>
        <taxon>Sclerotinia</taxon>
    </lineage>
</organism>
<dbReference type="EMBL" id="JAPEIS010000001">
    <property type="protein sequence ID" value="KAJ8070971.1"/>
    <property type="molecule type" value="Genomic_DNA"/>
</dbReference>
<reference evidence="1" key="1">
    <citation type="submission" date="2022-11" db="EMBL/GenBank/DDBJ databases">
        <title>Genome Resource of Sclerotinia nivalis Strain SnTB1, a Plant Pathogen Isolated from American Ginseng.</title>
        <authorList>
            <person name="Fan S."/>
        </authorList>
    </citation>
    <scope>NUCLEOTIDE SEQUENCE</scope>
    <source>
        <strain evidence="1">SnTB1</strain>
    </source>
</reference>
<evidence type="ECO:0000313" key="2">
    <source>
        <dbReference type="Proteomes" id="UP001152300"/>
    </source>
</evidence>